<protein>
    <submittedName>
        <fullName evidence="1">Uncharacterized protein</fullName>
    </submittedName>
</protein>
<comment type="caution">
    <text evidence="1">The sequence shown here is derived from an EMBL/GenBank/DDBJ whole genome shotgun (WGS) entry which is preliminary data.</text>
</comment>
<accession>A0A6G0VSQ5</accession>
<dbReference type="Proteomes" id="UP000478052">
    <property type="component" value="Unassembled WGS sequence"/>
</dbReference>
<keyword evidence="2" id="KW-1185">Reference proteome</keyword>
<sequence>MSEERLNALALLNI</sequence>
<proteinExistence type="predicted"/>
<name>A0A6G0VSQ5_APHCR</name>
<dbReference type="EMBL" id="VUJU01012363">
    <property type="protein sequence ID" value="KAF0707883.1"/>
    <property type="molecule type" value="Genomic_DNA"/>
</dbReference>
<evidence type="ECO:0000313" key="2">
    <source>
        <dbReference type="Proteomes" id="UP000478052"/>
    </source>
</evidence>
<gene>
    <name evidence="1" type="ORF">FWK35_00036094</name>
</gene>
<organism evidence="1 2">
    <name type="scientific">Aphis craccivora</name>
    <name type="common">Cowpea aphid</name>
    <dbReference type="NCBI Taxonomy" id="307492"/>
    <lineage>
        <taxon>Eukaryota</taxon>
        <taxon>Metazoa</taxon>
        <taxon>Ecdysozoa</taxon>
        <taxon>Arthropoda</taxon>
        <taxon>Hexapoda</taxon>
        <taxon>Insecta</taxon>
        <taxon>Pterygota</taxon>
        <taxon>Neoptera</taxon>
        <taxon>Paraneoptera</taxon>
        <taxon>Hemiptera</taxon>
        <taxon>Sternorrhyncha</taxon>
        <taxon>Aphidomorpha</taxon>
        <taxon>Aphidoidea</taxon>
        <taxon>Aphididae</taxon>
        <taxon>Aphidini</taxon>
        <taxon>Aphis</taxon>
        <taxon>Aphis</taxon>
    </lineage>
</organism>
<evidence type="ECO:0000313" key="1">
    <source>
        <dbReference type="EMBL" id="KAF0707883.1"/>
    </source>
</evidence>
<reference evidence="1 2" key="1">
    <citation type="submission" date="2019-08" db="EMBL/GenBank/DDBJ databases">
        <title>Whole genome of Aphis craccivora.</title>
        <authorList>
            <person name="Voronova N.V."/>
            <person name="Shulinski R.S."/>
            <person name="Bandarenka Y.V."/>
            <person name="Zhorov D.G."/>
            <person name="Warner D."/>
        </authorList>
    </citation>
    <scope>NUCLEOTIDE SEQUENCE [LARGE SCALE GENOMIC DNA]</scope>
    <source>
        <strain evidence="1">180601</strain>
        <tissue evidence="1">Whole Body</tissue>
    </source>
</reference>